<comment type="caution">
    <text evidence="6">The sequence shown here is derived from an EMBL/GenBank/DDBJ whole genome shotgun (WGS) entry which is preliminary data.</text>
</comment>
<evidence type="ECO:0000256" key="1">
    <source>
        <dbReference type="ARBA" id="ARBA00001210"/>
    </source>
</evidence>
<dbReference type="RefSeq" id="WP_046153197.1">
    <property type="nucleotide sequence ID" value="NZ_CADFGU010000010.1"/>
</dbReference>
<dbReference type="EC" id="2.4.2.52" evidence="5"/>
<dbReference type="AlphaFoldDB" id="A0A0F5JZ50"/>
<evidence type="ECO:0000256" key="5">
    <source>
        <dbReference type="HAMAP-Rule" id="MF_01883"/>
    </source>
</evidence>
<dbReference type="InterPro" id="IPR002736">
    <property type="entry name" value="CitG"/>
</dbReference>
<keyword evidence="7" id="KW-1185">Reference proteome</keyword>
<dbReference type="GO" id="GO:0051191">
    <property type="term" value="P:prosthetic group biosynthetic process"/>
    <property type="evidence" value="ECO:0007669"/>
    <property type="project" value="TreeGrafter"/>
</dbReference>
<proteinExistence type="inferred from homology"/>
<gene>
    <name evidence="5" type="primary">mdcB</name>
    <name evidence="6" type="ORF">WM40_14570</name>
</gene>
<dbReference type="OrthoDB" id="114886at2"/>
<dbReference type="Pfam" id="PF01874">
    <property type="entry name" value="CitG"/>
    <property type="match status" value="1"/>
</dbReference>
<evidence type="ECO:0000313" key="7">
    <source>
        <dbReference type="Proteomes" id="UP000033618"/>
    </source>
</evidence>
<dbReference type="PATRIC" id="fig|28092.6.peg.3441"/>
<dbReference type="GO" id="GO:0046917">
    <property type="term" value="F:triphosphoribosyl-dephospho-CoA synthase activity"/>
    <property type="evidence" value="ECO:0007669"/>
    <property type="project" value="UniProtKB-UniRule"/>
</dbReference>
<evidence type="ECO:0000256" key="3">
    <source>
        <dbReference type="ARBA" id="ARBA00022741"/>
    </source>
</evidence>
<organism evidence="6 7">
    <name type="scientific">Robbsia andropogonis</name>
    <dbReference type="NCBI Taxonomy" id="28092"/>
    <lineage>
        <taxon>Bacteria</taxon>
        <taxon>Pseudomonadati</taxon>
        <taxon>Pseudomonadota</taxon>
        <taxon>Betaproteobacteria</taxon>
        <taxon>Burkholderiales</taxon>
        <taxon>Burkholderiaceae</taxon>
        <taxon>Robbsia</taxon>
    </lineage>
</organism>
<evidence type="ECO:0000256" key="4">
    <source>
        <dbReference type="ARBA" id="ARBA00022840"/>
    </source>
</evidence>
<dbReference type="Proteomes" id="UP000033618">
    <property type="component" value="Unassembled WGS sequence"/>
</dbReference>
<dbReference type="NCBIfam" id="TIGR03132">
    <property type="entry name" value="malonate_mdcB"/>
    <property type="match status" value="1"/>
</dbReference>
<keyword evidence="2 5" id="KW-0808">Transferase</keyword>
<dbReference type="InterPro" id="IPR017555">
    <property type="entry name" value="TriPribosyl-deP-CoA_syn"/>
</dbReference>
<accession>A0A0F5JZ50</accession>
<name>A0A0F5JZ50_9BURK</name>
<dbReference type="EMBL" id="LAQU01000014">
    <property type="protein sequence ID" value="KKB62975.1"/>
    <property type="molecule type" value="Genomic_DNA"/>
</dbReference>
<keyword evidence="4 5" id="KW-0067">ATP-binding</keyword>
<sequence>MIGLNVCANDEVASDADAIAYTAAQCLRLEIDTWPKPGLVSWVDTGSHDDMDAQTFASSTAAIEPYFSELARAGAAQSGMSTLRRIGIRAEHAMLAATRGVNTHRGAIFGVGLLCAAAGRRAADDVFAHALPMPTLGECVRRYWGEDILGGPRASNSHGEVAGRRYGAGGARQEAANGFESVYRVGVPALREGALLCPGNAAAARVHACFALIASVIDTNLLHRGGEAGLAFAQQTARAFLDRGGVGASDWLTHACAAHDAFVARRLSPGGAADLLAMSLFAAAFDQETPS</sequence>
<comment type="similarity">
    <text evidence="5">Belongs to the CitG/MdcB family.</text>
</comment>
<dbReference type="Gene3D" id="1.10.4200.10">
    <property type="entry name" value="Triphosphoribosyl-dephospho-CoA protein"/>
    <property type="match status" value="2"/>
</dbReference>
<keyword evidence="3 5" id="KW-0547">Nucleotide-binding</keyword>
<dbReference type="GO" id="GO:0005524">
    <property type="term" value="F:ATP binding"/>
    <property type="evidence" value="ECO:0007669"/>
    <property type="project" value="UniProtKB-KW"/>
</dbReference>
<evidence type="ECO:0000313" key="6">
    <source>
        <dbReference type="EMBL" id="KKB62975.1"/>
    </source>
</evidence>
<dbReference type="STRING" id="28092.WM40_14570"/>
<comment type="catalytic activity">
    <reaction evidence="1 5">
        <text>3'-dephospho-CoA + ATP = 2'-(5''-triphospho-alpha-D-ribosyl)-3'-dephospho-CoA + adenine</text>
        <dbReference type="Rhea" id="RHEA:15117"/>
        <dbReference type="ChEBI" id="CHEBI:16708"/>
        <dbReference type="ChEBI" id="CHEBI:30616"/>
        <dbReference type="ChEBI" id="CHEBI:57328"/>
        <dbReference type="ChEBI" id="CHEBI:61378"/>
        <dbReference type="EC" id="2.4.2.52"/>
    </reaction>
</comment>
<dbReference type="HAMAP" id="MF_01883">
    <property type="entry name" value="MdcB"/>
    <property type="match status" value="1"/>
</dbReference>
<evidence type="ECO:0000256" key="2">
    <source>
        <dbReference type="ARBA" id="ARBA00022679"/>
    </source>
</evidence>
<reference evidence="6 7" key="1">
    <citation type="submission" date="2015-03" db="EMBL/GenBank/DDBJ databases">
        <title>Draft Genome Sequence of Burkholderia andropogonis type strain ICMP2807, isolated from Sorghum bicolor.</title>
        <authorList>
            <person name="Lopes-Santos L."/>
            <person name="Castro D.B."/>
            <person name="Ottoboni L.M."/>
            <person name="Park D."/>
            <person name="Weirc B.S."/>
            <person name="Destefano S.A."/>
        </authorList>
    </citation>
    <scope>NUCLEOTIDE SEQUENCE [LARGE SCALE GENOMIC DNA]</scope>
    <source>
        <strain evidence="6 7">ICMP2807</strain>
    </source>
</reference>
<dbReference type="PANTHER" id="PTHR30201:SF2">
    <property type="entry name" value="2-(5''-TRIPHOSPHORIBOSYL)-3'-DEPHOSPHOCOENZYME-A SYNTHASE"/>
    <property type="match status" value="1"/>
</dbReference>
<comment type="function">
    <text evidence="5">Involved in the formation of 2-(5''-phosphoribosyl)-3'-dephosphocoenzyme-A, the prosthetic group of the acyl-carrier protein of the malonate decarboxylase.</text>
</comment>
<dbReference type="PANTHER" id="PTHR30201">
    <property type="entry name" value="TRIPHOSPHORIBOSYL-DEPHOSPHO-COA SYNTHASE"/>
    <property type="match status" value="1"/>
</dbReference>
<protein>
    <recommendedName>
        <fullName evidence="5">Probable 2-(5''-triphosphoribosyl)-3'-dephosphocoenzyme-A synthase</fullName>
        <shortName evidence="5">2-(5''-triphosphoribosyl)-3'-dephospho-CoA synthase</shortName>
        <ecNumber evidence="5">2.4.2.52</ecNumber>
    </recommendedName>
</protein>